<dbReference type="InterPro" id="IPR006439">
    <property type="entry name" value="HAD-SF_hydro_IA"/>
</dbReference>
<evidence type="ECO:0000313" key="2">
    <source>
        <dbReference type="Proteomes" id="UP000193827"/>
    </source>
</evidence>
<sequence length="206" mass="23296">MKVQAVIWDIGNVLIEWQPERYFDQLIGQTRRAQLFAQVDLFAMMDRIDAGAPFAETIEETACDHPDWQAEIRHFRDNWTALASPAIEHSVRLLRALKSAQVPVFALSNFGVQNFPCSRVQFPFLGEFDRYYISGQMGRIKPDPAIYAAVEADCGIAPEHLLFTDDRSDNINTAIARGWQVHLFDGAKGWAQCLVRSGLLIKENAV</sequence>
<dbReference type="InterPro" id="IPR023198">
    <property type="entry name" value="PGP-like_dom2"/>
</dbReference>
<organism evidence="1 2">
    <name type="scientific">Roseovarius litorisediminis</name>
    <dbReference type="NCBI Taxonomy" id="1312363"/>
    <lineage>
        <taxon>Bacteria</taxon>
        <taxon>Pseudomonadati</taxon>
        <taxon>Pseudomonadota</taxon>
        <taxon>Alphaproteobacteria</taxon>
        <taxon>Rhodobacterales</taxon>
        <taxon>Roseobacteraceae</taxon>
        <taxon>Roseovarius</taxon>
    </lineage>
</organism>
<dbReference type="Gene3D" id="3.40.50.1000">
    <property type="entry name" value="HAD superfamily/HAD-like"/>
    <property type="match status" value="1"/>
</dbReference>
<evidence type="ECO:0000313" key="1">
    <source>
        <dbReference type="EMBL" id="SLN19025.1"/>
    </source>
</evidence>
<dbReference type="Pfam" id="PF00702">
    <property type="entry name" value="Hydrolase"/>
    <property type="match status" value="1"/>
</dbReference>
<dbReference type="InterPro" id="IPR023214">
    <property type="entry name" value="HAD_sf"/>
</dbReference>
<protein>
    <submittedName>
        <fullName evidence="1">?-D-glucose-1-phosphatase</fullName>
    </submittedName>
</protein>
<dbReference type="InterPro" id="IPR036412">
    <property type="entry name" value="HAD-like_sf"/>
</dbReference>
<dbReference type="Proteomes" id="UP000193827">
    <property type="component" value="Unassembled WGS sequence"/>
</dbReference>
<dbReference type="PANTHER" id="PTHR43611">
    <property type="entry name" value="ALPHA-D-GLUCOSE 1-PHOSPHATE PHOSPHATASE"/>
    <property type="match status" value="1"/>
</dbReference>
<dbReference type="Gene3D" id="1.10.150.240">
    <property type="entry name" value="Putative phosphatase, domain 2"/>
    <property type="match status" value="1"/>
</dbReference>
<reference evidence="1 2" key="1">
    <citation type="submission" date="2017-03" db="EMBL/GenBank/DDBJ databases">
        <authorList>
            <person name="Afonso C.L."/>
            <person name="Miller P.J."/>
            <person name="Scott M.A."/>
            <person name="Spackman E."/>
            <person name="Goraichik I."/>
            <person name="Dimitrov K.M."/>
            <person name="Suarez D.L."/>
            <person name="Swayne D.E."/>
        </authorList>
    </citation>
    <scope>NUCLEOTIDE SEQUENCE [LARGE SCALE GENOMIC DNA]</scope>
    <source>
        <strain evidence="1 2">CECT 8287</strain>
    </source>
</reference>
<dbReference type="SFLD" id="SFLDS00003">
    <property type="entry name" value="Haloacid_Dehalogenase"/>
    <property type="match status" value="1"/>
</dbReference>
<name>A0A1Y5RJG0_9RHOB</name>
<dbReference type="SFLD" id="SFLDG01129">
    <property type="entry name" value="C1.5:_HAD__Beta-PGM__Phosphata"/>
    <property type="match status" value="1"/>
</dbReference>
<dbReference type="EMBL" id="FWFL01000002">
    <property type="protein sequence ID" value="SLN19025.1"/>
    <property type="molecule type" value="Genomic_DNA"/>
</dbReference>
<dbReference type="CDD" id="cd02603">
    <property type="entry name" value="HAD_sEH-N_like"/>
    <property type="match status" value="1"/>
</dbReference>
<dbReference type="OrthoDB" id="9807742at2"/>
<dbReference type="PANTHER" id="PTHR43611:SF3">
    <property type="entry name" value="FLAVIN MONONUCLEOTIDE HYDROLASE 1, CHLOROPLATIC"/>
    <property type="match status" value="1"/>
</dbReference>
<accession>A0A1Y5RJG0</accession>
<dbReference type="NCBIfam" id="TIGR01509">
    <property type="entry name" value="HAD-SF-IA-v3"/>
    <property type="match status" value="1"/>
</dbReference>
<gene>
    <name evidence="1" type="ORF">PEL8287_00765</name>
</gene>
<dbReference type="SUPFAM" id="SSF56784">
    <property type="entry name" value="HAD-like"/>
    <property type="match status" value="1"/>
</dbReference>
<proteinExistence type="predicted"/>
<dbReference type="RefSeq" id="WP_085891458.1">
    <property type="nucleotide sequence ID" value="NZ_FWFL01000002.1"/>
</dbReference>
<dbReference type="AlphaFoldDB" id="A0A1Y5RJG0"/>
<keyword evidence="2" id="KW-1185">Reference proteome</keyword>